<dbReference type="RefSeq" id="WP_106891399.1">
    <property type="nucleotide sequence ID" value="NZ_CP027860.1"/>
</dbReference>
<keyword evidence="3" id="KW-1185">Reference proteome</keyword>
<keyword evidence="1" id="KW-0378">Hydrolase</keyword>
<dbReference type="OrthoDB" id="6101375at2"/>
<dbReference type="EMBL" id="CP027860">
    <property type="protein sequence ID" value="AVP97475.1"/>
    <property type="molecule type" value="Genomic_DNA"/>
</dbReference>
<evidence type="ECO:0000256" key="1">
    <source>
        <dbReference type="ARBA" id="ARBA00022801"/>
    </source>
</evidence>
<dbReference type="PANTHER" id="PTHR43316">
    <property type="entry name" value="HYDROLASE, HALOACID DELAHOGENASE-RELATED"/>
    <property type="match status" value="1"/>
</dbReference>
<dbReference type="InterPro" id="IPR023198">
    <property type="entry name" value="PGP-like_dom2"/>
</dbReference>
<dbReference type="GO" id="GO:0016787">
    <property type="term" value="F:hydrolase activity"/>
    <property type="evidence" value="ECO:0007669"/>
    <property type="project" value="UniProtKB-KW"/>
</dbReference>
<dbReference type="InterPro" id="IPR023214">
    <property type="entry name" value="HAD_sf"/>
</dbReference>
<dbReference type="InterPro" id="IPR036412">
    <property type="entry name" value="HAD-like_sf"/>
</dbReference>
<dbReference type="InterPro" id="IPR051540">
    <property type="entry name" value="S-2-haloacid_dehalogenase"/>
</dbReference>
<gene>
    <name evidence="2" type="ORF">C7S18_09825</name>
</gene>
<dbReference type="Gene3D" id="1.10.150.240">
    <property type="entry name" value="Putative phosphatase, domain 2"/>
    <property type="match status" value="1"/>
</dbReference>
<sequence>MIEILAFDADDTLWHSEIHFRDAQQAYERILAHYLDVADAVVHQRLLEVERRNVKRFGYGAKGMTLSMIEAAITLTEGRISGHHVQAILEIGHGVLEHPVELLPHVEETVAELAKRQVLVLITKGDLFHQEAKVARSGMGRYFRRIEIVSEKDVPTYQRLLEELNVSPDRFMMVGNSPKSDIQPVLALGGHGVLIPYPILWEMERSEPISPDTPRFAQVADIRQIPALLDRFA</sequence>
<reference evidence="2 3" key="1">
    <citation type="submission" date="2018-03" db="EMBL/GenBank/DDBJ databases">
        <title>Ahniella affigens gen. nov., sp. nov., a gammaproteobacterium isolated from sandy soil near a stream.</title>
        <authorList>
            <person name="Ko Y."/>
            <person name="Kim J.-H."/>
        </authorList>
    </citation>
    <scope>NUCLEOTIDE SEQUENCE [LARGE SCALE GENOMIC DNA]</scope>
    <source>
        <strain evidence="2 3">D13</strain>
    </source>
</reference>
<dbReference type="SUPFAM" id="SSF56784">
    <property type="entry name" value="HAD-like"/>
    <property type="match status" value="1"/>
</dbReference>
<dbReference type="Proteomes" id="UP000241074">
    <property type="component" value="Chromosome"/>
</dbReference>
<name>A0A2P1PRM3_9GAMM</name>
<dbReference type="AlphaFoldDB" id="A0A2P1PRM3"/>
<dbReference type="PANTHER" id="PTHR43316:SF8">
    <property type="entry name" value="HAD FAMILY HYDROLASE"/>
    <property type="match status" value="1"/>
</dbReference>
<reference evidence="2 3" key="2">
    <citation type="submission" date="2018-03" db="EMBL/GenBank/DDBJ databases">
        <authorList>
            <person name="Keele B.F."/>
        </authorList>
    </citation>
    <scope>NUCLEOTIDE SEQUENCE [LARGE SCALE GENOMIC DNA]</scope>
    <source>
        <strain evidence="2 3">D13</strain>
    </source>
</reference>
<dbReference type="Pfam" id="PF00702">
    <property type="entry name" value="Hydrolase"/>
    <property type="match status" value="1"/>
</dbReference>
<proteinExistence type="predicted"/>
<evidence type="ECO:0000313" key="2">
    <source>
        <dbReference type="EMBL" id="AVP97475.1"/>
    </source>
</evidence>
<dbReference type="Gene3D" id="3.40.50.1000">
    <property type="entry name" value="HAD superfamily/HAD-like"/>
    <property type="match status" value="1"/>
</dbReference>
<organism evidence="2 3">
    <name type="scientific">Ahniella affigens</name>
    <dbReference type="NCBI Taxonomy" id="2021234"/>
    <lineage>
        <taxon>Bacteria</taxon>
        <taxon>Pseudomonadati</taxon>
        <taxon>Pseudomonadota</taxon>
        <taxon>Gammaproteobacteria</taxon>
        <taxon>Lysobacterales</taxon>
        <taxon>Rhodanobacteraceae</taxon>
        <taxon>Ahniella</taxon>
    </lineage>
</organism>
<evidence type="ECO:0000313" key="3">
    <source>
        <dbReference type="Proteomes" id="UP000241074"/>
    </source>
</evidence>
<accession>A0A2P1PRM3</accession>
<dbReference type="KEGG" id="xba:C7S18_09825"/>
<protein>
    <submittedName>
        <fullName evidence="2">Haloacid dehalogenase</fullName>
    </submittedName>
</protein>